<keyword evidence="2" id="KW-0645">Protease</keyword>
<proteinExistence type="inferred from homology"/>
<evidence type="ECO:0000313" key="5">
    <source>
        <dbReference type="EMBL" id="ESR54921.1"/>
    </source>
</evidence>
<dbReference type="InterPro" id="IPR038765">
    <property type="entry name" value="Papain-like_cys_pep_sf"/>
</dbReference>
<feature type="domain" description="Ubiquitin-like protease family profile" evidence="4">
    <location>
        <begin position="3"/>
        <end position="92"/>
    </location>
</feature>
<dbReference type="SUPFAM" id="SSF54001">
    <property type="entry name" value="Cysteine proteinases"/>
    <property type="match status" value="1"/>
</dbReference>
<dbReference type="Proteomes" id="UP000030687">
    <property type="component" value="Unassembled WGS sequence"/>
</dbReference>
<dbReference type="KEGG" id="cic:CICLE_v10023382mg"/>
<dbReference type="GO" id="GO:0006508">
    <property type="term" value="P:proteolysis"/>
    <property type="evidence" value="ECO:0007669"/>
    <property type="project" value="UniProtKB-KW"/>
</dbReference>
<keyword evidence="6" id="KW-1185">Reference proteome</keyword>
<organism evidence="5 6">
    <name type="scientific">Citrus clementina</name>
    <name type="common">Clementine</name>
    <name type="synonym">Citrus deliciosa x Citrus sinensis</name>
    <dbReference type="NCBI Taxonomy" id="85681"/>
    <lineage>
        <taxon>Eukaryota</taxon>
        <taxon>Viridiplantae</taxon>
        <taxon>Streptophyta</taxon>
        <taxon>Embryophyta</taxon>
        <taxon>Tracheophyta</taxon>
        <taxon>Spermatophyta</taxon>
        <taxon>Magnoliopsida</taxon>
        <taxon>eudicotyledons</taxon>
        <taxon>Gunneridae</taxon>
        <taxon>Pentapetalae</taxon>
        <taxon>rosids</taxon>
        <taxon>malvids</taxon>
        <taxon>Sapindales</taxon>
        <taxon>Rutaceae</taxon>
        <taxon>Aurantioideae</taxon>
        <taxon>Citrus</taxon>
    </lineage>
</organism>
<feature type="non-terminal residue" evidence="5">
    <location>
        <position position="1"/>
    </location>
</feature>
<reference evidence="5 6" key="1">
    <citation type="submission" date="2013-10" db="EMBL/GenBank/DDBJ databases">
        <authorList>
            <consortium name="International Citrus Genome Consortium"/>
            <person name="Jenkins J."/>
            <person name="Schmutz J."/>
            <person name="Prochnik S."/>
            <person name="Rokhsar D."/>
            <person name="Gmitter F."/>
            <person name="Ollitrault P."/>
            <person name="Machado M."/>
            <person name="Talon M."/>
            <person name="Wincker P."/>
            <person name="Jaillon O."/>
            <person name="Morgante M."/>
        </authorList>
    </citation>
    <scope>NUCLEOTIDE SEQUENCE</scope>
    <source>
        <strain evidence="6">cv. Clemenules</strain>
    </source>
</reference>
<comment type="similarity">
    <text evidence="1">Belongs to the peptidase C48 family.</text>
</comment>
<dbReference type="InterPro" id="IPR003653">
    <property type="entry name" value="Peptidase_C48_C"/>
</dbReference>
<dbReference type="EMBL" id="KI536661">
    <property type="protein sequence ID" value="ESR54921.1"/>
    <property type="molecule type" value="Genomic_DNA"/>
</dbReference>
<dbReference type="AlphaFoldDB" id="V4TYD8"/>
<accession>V4TYD8</accession>
<protein>
    <recommendedName>
        <fullName evidence="4">Ubiquitin-like protease family profile domain-containing protein</fullName>
    </recommendedName>
</protein>
<dbReference type="GO" id="GO:0008234">
    <property type="term" value="F:cysteine-type peptidase activity"/>
    <property type="evidence" value="ECO:0007669"/>
    <property type="project" value="InterPro"/>
</dbReference>
<dbReference type="Pfam" id="PF02902">
    <property type="entry name" value="Peptidase_C48"/>
    <property type="match status" value="1"/>
</dbReference>
<dbReference type="InParanoid" id="V4TYD8"/>
<evidence type="ECO:0000313" key="6">
    <source>
        <dbReference type="Proteomes" id="UP000030687"/>
    </source>
</evidence>
<evidence type="ECO:0000259" key="4">
    <source>
        <dbReference type="Pfam" id="PF02902"/>
    </source>
</evidence>
<evidence type="ECO:0000256" key="2">
    <source>
        <dbReference type="ARBA" id="ARBA00022670"/>
    </source>
</evidence>
<dbReference type="Gene3D" id="3.40.395.10">
    <property type="entry name" value="Adenoviral Proteinase, Chain A"/>
    <property type="match status" value="1"/>
</dbReference>
<evidence type="ECO:0000256" key="3">
    <source>
        <dbReference type="ARBA" id="ARBA00022801"/>
    </source>
</evidence>
<name>V4TYD8_CITCL</name>
<keyword evidence="3" id="KW-0378">Hydrolase</keyword>
<gene>
    <name evidence="5" type="ORF">CICLE_v10023382mg</name>
</gene>
<sequence length="107" mass="12375">LLFENIKRCNLEKRFKFVDPEFFANGSAHDSEEKAKKLGDIMESIDPTQLIIFPYNESAHWMLTVIDSYEGQCYFFDSIGHDPRQNLKELINSVLVNPNMLSIADTM</sequence>
<evidence type="ECO:0000256" key="1">
    <source>
        <dbReference type="ARBA" id="ARBA00005234"/>
    </source>
</evidence>